<protein>
    <recommendedName>
        <fullName evidence="11">Sulfite efflux pump SSU1</fullName>
    </recommendedName>
</protein>
<evidence type="ECO:0000256" key="8">
    <source>
        <dbReference type="SAM" id="Phobius"/>
    </source>
</evidence>
<feature type="transmembrane region" description="Helical" evidence="8">
    <location>
        <begin position="277"/>
        <end position="302"/>
    </location>
</feature>
<sequence length="319" mass="35814">MGYFMLCERYHVSFKMILKDQNLNVFLGCEVMGLSTIINMLYYLRPRWYIATYVLWWINVTLSLLAGWGITFIMIGYNKFSMKEANATILLPCVTMTVVSSTGSLISQSMMNRPGFQLSQDIITFLLWSNAVILATVLICFYFNKLLLHGLPAKEVIYTCFIPIGILGQGGWAIQLNYKNLGNLIVNGSGLKLLNLDVGFSEEYLQTISATLNILGICVALFLAAFGVCLTALSFLAVVYCGRPPVWIRTMWASTFPLGTMALSFNEMYLTTKLTGFQVISTIYSVMLILITTYCIIGTVLFDVPYKDICNIIRSSKKE</sequence>
<evidence type="ECO:0000313" key="9">
    <source>
        <dbReference type="EMBL" id="QPG76177.1"/>
    </source>
</evidence>
<gene>
    <name evidence="9" type="ORF">FOA43_003563</name>
</gene>
<evidence type="ECO:0000256" key="3">
    <source>
        <dbReference type="ARBA" id="ARBA00022448"/>
    </source>
</evidence>
<evidence type="ECO:0000256" key="5">
    <source>
        <dbReference type="ARBA" id="ARBA00022692"/>
    </source>
</evidence>
<dbReference type="EMBL" id="CP064815">
    <property type="protein sequence ID" value="QPG76177.1"/>
    <property type="molecule type" value="Genomic_DNA"/>
</dbReference>
<dbReference type="GeneID" id="62196963"/>
<proteinExistence type="inferred from homology"/>
<comment type="similarity">
    <text evidence="2">Belongs to the tellurite-resistance/dicarboxylate transporter (TDT) family.</text>
</comment>
<feature type="transmembrane region" description="Helical" evidence="8">
    <location>
        <begin position="89"/>
        <end position="110"/>
    </location>
</feature>
<dbReference type="GO" id="GO:0000319">
    <property type="term" value="F:sulfite transmembrane transporter activity"/>
    <property type="evidence" value="ECO:0007669"/>
    <property type="project" value="TreeGrafter"/>
</dbReference>
<evidence type="ECO:0000256" key="1">
    <source>
        <dbReference type="ARBA" id="ARBA00004651"/>
    </source>
</evidence>
<comment type="subcellular location">
    <subcellularLocation>
        <location evidence="1">Cell membrane</location>
        <topology evidence="1">Multi-pass membrane protein</topology>
    </subcellularLocation>
</comment>
<keyword evidence="7 8" id="KW-0472">Membrane</keyword>
<dbReference type="InterPro" id="IPR038665">
    <property type="entry name" value="Voltage-dep_anion_channel_sf"/>
</dbReference>
<keyword evidence="4" id="KW-1003">Cell membrane</keyword>
<dbReference type="KEGG" id="bnn:FOA43_003563"/>
<dbReference type="RefSeq" id="XP_038779742.1">
    <property type="nucleotide sequence ID" value="XM_038923814.1"/>
</dbReference>
<feature type="transmembrane region" description="Helical" evidence="8">
    <location>
        <begin position="122"/>
        <end position="144"/>
    </location>
</feature>
<dbReference type="GO" id="GO:0005886">
    <property type="term" value="C:plasma membrane"/>
    <property type="evidence" value="ECO:0007669"/>
    <property type="project" value="UniProtKB-SubCell"/>
</dbReference>
<feature type="transmembrane region" description="Helical" evidence="8">
    <location>
        <begin position="23"/>
        <end position="44"/>
    </location>
</feature>
<keyword evidence="10" id="KW-1185">Reference proteome</keyword>
<evidence type="ECO:0000256" key="7">
    <source>
        <dbReference type="ARBA" id="ARBA00023136"/>
    </source>
</evidence>
<evidence type="ECO:0000256" key="2">
    <source>
        <dbReference type="ARBA" id="ARBA00008566"/>
    </source>
</evidence>
<accession>A0A875RW99</accession>
<evidence type="ECO:0000256" key="6">
    <source>
        <dbReference type="ARBA" id="ARBA00022989"/>
    </source>
</evidence>
<keyword evidence="5 8" id="KW-0812">Transmembrane</keyword>
<dbReference type="PANTHER" id="PTHR31686">
    <property type="match status" value="1"/>
</dbReference>
<feature type="transmembrane region" description="Helical" evidence="8">
    <location>
        <begin position="246"/>
        <end position="265"/>
    </location>
</feature>
<dbReference type="Proteomes" id="UP000662931">
    <property type="component" value="Chromosome 4"/>
</dbReference>
<dbReference type="OrthoDB" id="1099at2759"/>
<dbReference type="InterPro" id="IPR051629">
    <property type="entry name" value="Sulfite_efflux_TDT"/>
</dbReference>
<dbReference type="AlphaFoldDB" id="A0A875RW99"/>
<keyword evidence="6 8" id="KW-1133">Transmembrane helix</keyword>
<evidence type="ECO:0000313" key="10">
    <source>
        <dbReference type="Proteomes" id="UP000662931"/>
    </source>
</evidence>
<dbReference type="PANTHER" id="PTHR31686:SF1">
    <property type="entry name" value="SULFITE EFFLUX PUMP SSU1"/>
    <property type="match status" value="1"/>
</dbReference>
<feature type="transmembrane region" description="Helical" evidence="8">
    <location>
        <begin position="56"/>
        <end position="77"/>
    </location>
</feature>
<organism evidence="9 10">
    <name type="scientific">Eeniella nana</name>
    <name type="common">Yeast</name>
    <name type="synonym">Brettanomyces nanus</name>
    <dbReference type="NCBI Taxonomy" id="13502"/>
    <lineage>
        <taxon>Eukaryota</taxon>
        <taxon>Fungi</taxon>
        <taxon>Dikarya</taxon>
        <taxon>Ascomycota</taxon>
        <taxon>Saccharomycotina</taxon>
        <taxon>Pichiomycetes</taxon>
        <taxon>Pichiales</taxon>
        <taxon>Pichiaceae</taxon>
        <taxon>Brettanomyces</taxon>
    </lineage>
</organism>
<evidence type="ECO:0000256" key="4">
    <source>
        <dbReference type="ARBA" id="ARBA00022475"/>
    </source>
</evidence>
<dbReference type="InterPro" id="IPR004695">
    <property type="entry name" value="SLAC1/Mae1/Ssu1/TehA"/>
</dbReference>
<dbReference type="Gene3D" id="1.50.10.150">
    <property type="entry name" value="Voltage-dependent anion channel"/>
    <property type="match status" value="1"/>
</dbReference>
<name>A0A875RW99_EENNA</name>
<feature type="transmembrane region" description="Helical" evidence="8">
    <location>
        <begin position="214"/>
        <end position="239"/>
    </location>
</feature>
<evidence type="ECO:0008006" key="11">
    <source>
        <dbReference type="Google" id="ProtNLM"/>
    </source>
</evidence>
<reference evidence="9" key="1">
    <citation type="submission" date="2020-10" db="EMBL/GenBank/DDBJ databases">
        <authorList>
            <person name="Roach M.J.R."/>
        </authorList>
    </citation>
    <scope>NUCLEOTIDE SEQUENCE</scope>
    <source>
        <strain evidence="9">CBS 1945</strain>
    </source>
</reference>
<dbReference type="Pfam" id="PF03595">
    <property type="entry name" value="SLAC1"/>
    <property type="match status" value="1"/>
</dbReference>
<feature type="transmembrane region" description="Helical" evidence="8">
    <location>
        <begin position="156"/>
        <end position="174"/>
    </location>
</feature>
<keyword evidence="3" id="KW-0813">Transport</keyword>